<dbReference type="EMBL" id="LR792632">
    <property type="protein sequence ID" value="CAB3289859.1"/>
    <property type="molecule type" value="Genomic_DNA"/>
</dbReference>
<dbReference type="PANTHER" id="PTHR30134:SF2">
    <property type="entry name" value="HYDROGENASE MATURATION FACTOR HYPB"/>
    <property type="match status" value="1"/>
</dbReference>
<dbReference type="GO" id="GO:0008270">
    <property type="term" value="F:zinc ion binding"/>
    <property type="evidence" value="ECO:0007669"/>
    <property type="project" value="TreeGrafter"/>
</dbReference>
<evidence type="ECO:0000256" key="4">
    <source>
        <dbReference type="ARBA" id="ARBA00022741"/>
    </source>
</evidence>
<accession>A0A8D6SXD1</accession>
<dbReference type="CDD" id="cd05390">
    <property type="entry name" value="HypB"/>
    <property type="match status" value="1"/>
</dbReference>
<keyword evidence="6" id="KW-0862">Zinc</keyword>
<proteinExistence type="inferred from homology"/>
<dbReference type="InterPro" id="IPR027417">
    <property type="entry name" value="P-loop_NTPase"/>
</dbReference>
<evidence type="ECO:0000256" key="1">
    <source>
        <dbReference type="ARBA" id="ARBA00006211"/>
    </source>
</evidence>
<dbReference type="GO" id="GO:0016151">
    <property type="term" value="F:nickel cation binding"/>
    <property type="evidence" value="ECO:0007669"/>
    <property type="project" value="InterPro"/>
</dbReference>
<dbReference type="SUPFAM" id="SSF52540">
    <property type="entry name" value="P-loop containing nucleoside triphosphate hydrolases"/>
    <property type="match status" value="1"/>
</dbReference>
<dbReference type="PIRSF" id="PIRSF005624">
    <property type="entry name" value="Ni-bind_GTPase"/>
    <property type="match status" value="1"/>
</dbReference>
<evidence type="ECO:0000256" key="7">
    <source>
        <dbReference type="ARBA" id="ARBA00023134"/>
    </source>
</evidence>
<dbReference type="NCBIfam" id="TIGR00073">
    <property type="entry name" value="hypB"/>
    <property type="match status" value="1"/>
</dbReference>
<dbReference type="PANTHER" id="PTHR30134">
    <property type="entry name" value="HYDROGENASE PROTEIN ASSEMBLY PROTEIN, NICKEL CHAPERONE"/>
    <property type="match status" value="1"/>
</dbReference>
<keyword evidence="4" id="KW-0547">Nucleotide-binding</keyword>
<comment type="similarity">
    <text evidence="1">Belongs to the SIMIBI class G3E GTPase family. HypB/HupM subfamily.</text>
</comment>
<dbReference type="GO" id="GO:0005525">
    <property type="term" value="F:GTP binding"/>
    <property type="evidence" value="ECO:0007669"/>
    <property type="project" value="UniProtKB-KW"/>
</dbReference>
<organism evidence="9 10">
    <name type="scientific">Methanocaldococcus lauensis</name>
    <dbReference type="NCBI Taxonomy" id="2546128"/>
    <lineage>
        <taxon>Archaea</taxon>
        <taxon>Methanobacteriati</taxon>
        <taxon>Methanobacteriota</taxon>
        <taxon>Methanomada group</taxon>
        <taxon>Methanococci</taxon>
        <taxon>Methanococcales</taxon>
        <taxon>Methanocaldococcaceae</taxon>
        <taxon>Methanocaldococcus</taxon>
    </lineage>
</organism>
<sequence>MHIVGVLDIAKDILKANKRLADKNRKLLNKHNVVAFDFMGAIGSGKTLLIEKLIENLKDKYRIACIAGDVIAKFDADRMKKHGVEVVPLNTGKECHLDAHLVGHALEDLNLENIDLLFIENVGNLICPADFDLGTHKRIVIVSTTEGDDTIEKHPGIMKTADLIIINKIDLADAVGVDLKKMENDAKRINPDAEVILLSLKTMEGFDKVLEFIEKSIKEIKESNKS</sequence>
<reference evidence="9 10" key="1">
    <citation type="submission" date="2020-04" db="EMBL/GenBank/DDBJ databases">
        <authorList>
            <consortium name="Genoscope - CEA"/>
            <person name="William W."/>
        </authorList>
    </citation>
    <scope>NUCLEOTIDE SEQUENCE [LARGE SCALE GENOMIC DNA]</scope>
    <source>
        <strain evidence="9 10">SG7</strain>
    </source>
</reference>
<evidence type="ECO:0000256" key="5">
    <source>
        <dbReference type="ARBA" id="ARBA00022801"/>
    </source>
</evidence>
<dbReference type="RefSeq" id="WP_214399783.1">
    <property type="nucleotide sequence ID" value="NZ_LR792632.1"/>
</dbReference>
<evidence type="ECO:0000313" key="10">
    <source>
        <dbReference type="Proteomes" id="UP000679213"/>
    </source>
</evidence>
<keyword evidence="2" id="KW-0533">Nickel</keyword>
<keyword evidence="5" id="KW-0378">Hydrolase</keyword>
<keyword evidence="10" id="KW-1185">Reference proteome</keyword>
<feature type="domain" description="CobW/HypB/UreG nucleotide-binding" evidence="8">
    <location>
        <begin position="39"/>
        <end position="196"/>
    </location>
</feature>
<name>A0A8D6SXD1_9EURY</name>
<dbReference type="GO" id="GO:0051604">
    <property type="term" value="P:protein maturation"/>
    <property type="evidence" value="ECO:0007669"/>
    <property type="project" value="InterPro"/>
</dbReference>
<dbReference type="GO" id="GO:0003924">
    <property type="term" value="F:GTPase activity"/>
    <property type="evidence" value="ECO:0007669"/>
    <property type="project" value="InterPro"/>
</dbReference>
<gene>
    <name evidence="9" type="primary">hypB</name>
    <name evidence="9" type="ORF">MLAUSG7_1458</name>
</gene>
<dbReference type="InterPro" id="IPR004392">
    <property type="entry name" value="Hyd_mat_HypB"/>
</dbReference>
<dbReference type="InterPro" id="IPR003495">
    <property type="entry name" value="CobW/HypB/UreG_nucleotide-bd"/>
</dbReference>
<dbReference type="KEGG" id="mesg:MLAUSG7_1458"/>
<evidence type="ECO:0000259" key="8">
    <source>
        <dbReference type="Pfam" id="PF02492"/>
    </source>
</evidence>
<dbReference type="Proteomes" id="UP000679213">
    <property type="component" value="Chromosome I"/>
</dbReference>
<dbReference type="Gene3D" id="3.40.50.300">
    <property type="entry name" value="P-loop containing nucleotide triphosphate hydrolases"/>
    <property type="match status" value="1"/>
</dbReference>
<evidence type="ECO:0000256" key="6">
    <source>
        <dbReference type="ARBA" id="ARBA00022833"/>
    </source>
</evidence>
<dbReference type="AlphaFoldDB" id="A0A8D6SXD1"/>
<keyword evidence="3" id="KW-0479">Metal-binding</keyword>
<dbReference type="Pfam" id="PF02492">
    <property type="entry name" value="cobW"/>
    <property type="match status" value="1"/>
</dbReference>
<evidence type="ECO:0000256" key="2">
    <source>
        <dbReference type="ARBA" id="ARBA00022596"/>
    </source>
</evidence>
<dbReference type="GeneID" id="65884242"/>
<evidence type="ECO:0000256" key="3">
    <source>
        <dbReference type="ARBA" id="ARBA00022723"/>
    </source>
</evidence>
<protein>
    <submittedName>
        <fullName evidence="9">Putative hydrogenase maturation factor HypB</fullName>
    </submittedName>
</protein>
<keyword evidence="7" id="KW-0342">GTP-binding</keyword>
<evidence type="ECO:0000313" key="9">
    <source>
        <dbReference type="EMBL" id="CAB3289859.1"/>
    </source>
</evidence>